<organism evidence="1 2">
    <name type="scientific">Clostridium sporogenes</name>
    <dbReference type="NCBI Taxonomy" id="1509"/>
    <lineage>
        <taxon>Bacteria</taxon>
        <taxon>Bacillati</taxon>
        <taxon>Bacillota</taxon>
        <taxon>Clostridia</taxon>
        <taxon>Eubacteriales</taxon>
        <taxon>Clostridiaceae</taxon>
        <taxon>Clostridium</taxon>
    </lineage>
</organism>
<proteinExistence type="predicted"/>
<reference evidence="1" key="1">
    <citation type="submission" date="2017-07" db="EMBL/GenBank/DDBJ databases">
        <title>Genome sequencing of BoNT-producing clostridia.</title>
        <authorList>
            <person name="Williamson C."/>
        </authorList>
    </citation>
    <scope>NUCLEOTIDE SEQUENCE</scope>
    <source>
        <strain evidence="1">AM553</strain>
        <plasmid evidence="1">unnamed1</plasmid>
    </source>
</reference>
<dbReference type="RefSeq" id="WP_061329807.1">
    <property type="nucleotide sequence ID" value="NZ_CP022406.1"/>
</dbReference>
<evidence type="ECO:0000313" key="2">
    <source>
        <dbReference type="Proteomes" id="UP000962161"/>
    </source>
</evidence>
<protein>
    <submittedName>
        <fullName evidence="1">Uncharacterized protein</fullName>
    </submittedName>
</protein>
<accession>A0AAE6I9Z7</accession>
<gene>
    <name evidence="1" type="ORF">CGS26_20590</name>
</gene>
<name>A0AAE6I9Z7_CLOSG</name>
<keyword evidence="1" id="KW-0614">Plasmid</keyword>
<dbReference type="Proteomes" id="UP000962161">
    <property type="component" value="Plasmid unnamed1"/>
</dbReference>
<dbReference type="EMBL" id="CP022406">
    <property type="protein sequence ID" value="QDY34692.1"/>
    <property type="molecule type" value="Genomic_DNA"/>
</dbReference>
<geneLocation type="plasmid" evidence="1 2">
    <name>unnamed1</name>
</geneLocation>
<sequence>MAHKYIKEIVDLKNTPYGWSENTGRDSKWLEERRIYGFDERETWSLDTTFFYWLYERLMMFKKVNCINLDFHKFKIQGIELTQKQCIDKMICNCKKIITYKGADDLFTIKNETLDIWKECIFSMWW</sequence>
<dbReference type="AlphaFoldDB" id="A0AAE6I9Z7"/>
<evidence type="ECO:0000313" key="1">
    <source>
        <dbReference type="EMBL" id="QDY34692.1"/>
    </source>
</evidence>